<comment type="caution">
    <text evidence="7">The sequence shown here is derived from an EMBL/GenBank/DDBJ whole genome shotgun (WGS) entry which is preliminary data.</text>
</comment>
<keyword evidence="8" id="KW-1185">Reference proteome</keyword>
<dbReference type="GO" id="GO:0005737">
    <property type="term" value="C:cytoplasm"/>
    <property type="evidence" value="ECO:0007669"/>
    <property type="project" value="TreeGrafter"/>
</dbReference>
<evidence type="ECO:0000256" key="4">
    <source>
        <dbReference type="ARBA" id="ARBA00030273"/>
    </source>
</evidence>
<dbReference type="GO" id="GO:0008113">
    <property type="term" value="F:peptide-methionine (S)-S-oxide reductase activity"/>
    <property type="evidence" value="ECO:0007669"/>
    <property type="project" value="UniProtKB-EC"/>
</dbReference>
<organism evidence="7 8">
    <name type="scientific">Anisodus tanguticus</name>
    <dbReference type="NCBI Taxonomy" id="243964"/>
    <lineage>
        <taxon>Eukaryota</taxon>
        <taxon>Viridiplantae</taxon>
        <taxon>Streptophyta</taxon>
        <taxon>Embryophyta</taxon>
        <taxon>Tracheophyta</taxon>
        <taxon>Spermatophyta</taxon>
        <taxon>Magnoliopsida</taxon>
        <taxon>eudicotyledons</taxon>
        <taxon>Gunneridae</taxon>
        <taxon>Pentapetalae</taxon>
        <taxon>asterids</taxon>
        <taxon>lamiids</taxon>
        <taxon>Solanales</taxon>
        <taxon>Solanaceae</taxon>
        <taxon>Solanoideae</taxon>
        <taxon>Hyoscyameae</taxon>
        <taxon>Anisodus</taxon>
    </lineage>
</organism>
<keyword evidence="3" id="KW-0560">Oxidoreductase</keyword>
<evidence type="ECO:0000256" key="1">
    <source>
        <dbReference type="ARBA" id="ARBA00005591"/>
    </source>
</evidence>
<dbReference type="Pfam" id="PF01625">
    <property type="entry name" value="PMSR"/>
    <property type="match status" value="1"/>
</dbReference>
<dbReference type="Gene3D" id="3.30.1060.10">
    <property type="entry name" value="Peptide methionine sulphoxide reductase MsrA"/>
    <property type="match status" value="1"/>
</dbReference>
<dbReference type="InterPro" id="IPR050162">
    <property type="entry name" value="MsrA_MetSO_reductase"/>
</dbReference>
<feature type="domain" description="Peptide methionine sulphoxide reductase MsrA" evidence="6">
    <location>
        <begin position="79"/>
        <end position="146"/>
    </location>
</feature>
<dbReference type="InterPro" id="IPR036509">
    <property type="entry name" value="Met_Sox_Rdtase_MsrA_sf"/>
</dbReference>
<protein>
    <recommendedName>
        <fullName evidence="2">peptide-methionine (S)-S-oxide reductase</fullName>
        <ecNumber evidence="2">1.8.4.11</ecNumber>
    </recommendedName>
    <alternativeName>
        <fullName evidence="5">Peptide-methionine (S)-S-oxide reductase</fullName>
    </alternativeName>
    <alternativeName>
        <fullName evidence="4">Protein-methionine-S-oxide reductase</fullName>
    </alternativeName>
</protein>
<dbReference type="EC" id="1.8.4.11" evidence="2"/>
<evidence type="ECO:0000313" key="8">
    <source>
        <dbReference type="Proteomes" id="UP001291623"/>
    </source>
</evidence>
<dbReference type="SUPFAM" id="SSF55068">
    <property type="entry name" value="Peptide methionine sulfoxide reductase"/>
    <property type="match status" value="1"/>
</dbReference>
<proteinExistence type="inferred from homology"/>
<sequence length="172" mass="20141">MAVSRAPTNEIFRLMYLSYYGKNKKQEILVLKRKEILFGNRVAIGKIPQLCGFPQEPKVHLPLSVQRKRSDPAANFGLTTHLRSAIFCSTEEERKQAQQSKIRRQMKLNRRILTKITPFSKELNCGFFLAENQHQKYYLQKHYRLCESLSLRSTQQFVESYLACKLNGYVHV</sequence>
<gene>
    <name evidence="7" type="ORF">RND71_019534</name>
</gene>
<name>A0AAE1RZM0_9SOLA</name>
<accession>A0AAE1RZM0</accession>
<dbReference type="AlphaFoldDB" id="A0AAE1RZM0"/>
<evidence type="ECO:0000256" key="2">
    <source>
        <dbReference type="ARBA" id="ARBA00012502"/>
    </source>
</evidence>
<evidence type="ECO:0000313" key="7">
    <source>
        <dbReference type="EMBL" id="KAK4360582.1"/>
    </source>
</evidence>
<evidence type="ECO:0000256" key="5">
    <source>
        <dbReference type="ARBA" id="ARBA00030643"/>
    </source>
</evidence>
<dbReference type="GO" id="GO:0034599">
    <property type="term" value="P:cellular response to oxidative stress"/>
    <property type="evidence" value="ECO:0007669"/>
    <property type="project" value="TreeGrafter"/>
</dbReference>
<dbReference type="PANTHER" id="PTHR42799">
    <property type="entry name" value="MITOCHONDRIAL PEPTIDE METHIONINE SULFOXIDE REDUCTASE"/>
    <property type="match status" value="1"/>
</dbReference>
<dbReference type="EMBL" id="JAVYJV010000010">
    <property type="protein sequence ID" value="KAK4360582.1"/>
    <property type="molecule type" value="Genomic_DNA"/>
</dbReference>
<evidence type="ECO:0000259" key="6">
    <source>
        <dbReference type="Pfam" id="PF01625"/>
    </source>
</evidence>
<evidence type="ECO:0000256" key="3">
    <source>
        <dbReference type="ARBA" id="ARBA00023002"/>
    </source>
</evidence>
<dbReference type="InterPro" id="IPR002569">
    <property type="entry name" value="Met_Sox_Rdtase_MsrA_dom"/>
</dbReference>
<dbReference type="Proteomes" id="UP001291623">
    <property type="component" value="Unassembled WGS sequence"/>
</dbReference>
<reference evidence="7" key="1">
    <citation type="submission" date="2023-12" db="EMBL/GenBank/DDBJ databases">
        <title>Genome assembly of Anisodus tanguticus.</title>
        <authorList>
            <person name="Wang Y.-J."/>
        </authorList>
    </citation>
    <scope>NUCLEOTIDE SEQUENCE</scope>
    <source>
        <strain evidence="7">KB-2021</strain>
        <tissue evidence="7">Leaf</tissue>
    </source>
</reference>
<dbReference type="PANTHER" id="PTHR42799:SF26">
    <property type="entry name" value="PEPTIDE-METHIONINE (S)-S-OXIDE REDUCTASE"/>
    <property type="match status" value="1"/>
</dbReference>
<comment type="similarity">
    <text evidence="1">Belongs to the MsrA Met sulfoxide reductase family.</text>
</comment>